<feature type="transmembrane region" description="Helical" evidence="9">
    <location>
        <begin position="156"/>
        <end position="177"/>
    </location>
</feature>
<evidence type="ECO:0000256" key="3">
    <source>
        <dbReference type="ARBA" id="ARBA00022475"/>
    </source>
</evidence>
<accession>K1USL2</accession>
<evidence type="ECO:0000256" key="7">
    <source>
        <dbReference type="ARBA" id="ARBA00022989"/>
    </source>
</evidence>
<keyword evidence="2" id="KW-0813">Transport</keyword>
<dbReference type="EMBL" id="AJWY01000342">
    <property type="protein sequence ID" value="EKC81310.1"/>
    <property type="molecule type" value="Genomic_DNA"/>
</dbReference>
<protein>
    <submittedName>
        <fullName evidence="10">Monosaccharide-transporting ATPase</fullName>
    </submittedName>
</protein>
<evidence type="ECO:0000256" key="5">
    <source>
        <dbReference type="ARBA" id="ARBA00022597"/>
    </source>
</evidence>
<evidence type="ECO:0000256" key="8">
    <source>
        <dbReference type="ARBA" id="ARBA00023136"/>
    </source>
</evidence>
<gene>
    <name evidence="10" type="ORF">LEA_00474</name>
</gene>
<feature type="transmembrane region" description="Helical" evidence="9">
    <location>
        <begin position="27"/>
        <end position="46"/>
    </location>
</feature>
<dbReference type="GO" id="GO:0022857">
    <property type="term" value="F:transmembrane transporter activity"/>
    <property type="evidence" value="ECO:0007669"/>
    <property type="project" value="InterPro"/>
</dbReference>
<evidence type="ECO:0000256" key="2">
    <source>
        <dbReference type="ARBA" id="ARBA00022448"/>
    </source>
</evidence>
<proteinExistence type="predicted"/>
<evidence type="ECO:0000256" key="9">
    <source>
        <dbReference type="SAM" id="Phobius"/>
    </source>
</evidence>
<dbReference type="GO" id="GO:0005886">
    <property type="term" value="C:plasma membrane"/>
    <property type="evidence" value="ECO:0007669"/>
    <property type="project" value="UniProtKB-SubCell"/>
</dbReference>
<sequence length="183" mass="19506">GIPGLIIGCIAVGVVLGVINGTVYKLLKIPCLIVSLGLLLIYEILAQKIGLGVSKTIPADVGIIGKFPYSLIILGASALLFYYIYNKTCIACHIRAVGNEELLANALGVNAMNTKYMTFVLAGIFIGITAILQISYANSITTVSSLRSISMIFQPLMGVLIAFAIQEWCNLTLGVFISQFTLS</sequence>
<feature type="non-terminal residue" evidence="10">
    <location>
        <position position="1"/>
    </location>
</feature>
<keyword evidence="7 9" id="KW-1133">Transmembrane helix</keyword>
<keyword evidence="5" id="KW-0762">Sugar transport</keyword>
<keyword evidence="6 9" id="KW-0812">Transmembrane</keyword>
<evidence type="ECO:0000256" key="4">
    <source>
        <dbReference type="ARBA" id="ARBA00022519"/>
    </source>
</evidence>
<organism evidence="10">
    <name type="scientific">human gut metagenome</name>
    <dbReference type="NCBI Taxonomy" id="408170"/>
    <lineage>
        <taxon>unclassified sequences</taxon>
        <taxon>metagenomes</taxon>
        <taxon>organismal metagenomes</taxon>
    </lineage>
</organism>
<feature type="transmembrane region" description="Helical" evidence="9">
    <location>
        <begin position="67"/>
        <end position="85"/>
    </location>
</feature>
<reference evidence="10" key="1">
    <citation type="journal article" date="2013" name="Environ. Microbiol.">
        <title>Microbiota from the distal guts of lean and obese adolescents exhibit partial functional redundancy besides clear differences in community structure.</title>
        <authorList>
            <person name="Ferrer M."/>
            <person name="Ruiz A."/>
            <person name="Lanza F."/>
            <person name="Haange S.B."/>
            <person name="Oberbach A."/>
            <person name="Till H."/>
            <person name="Bargiela R."/>
            <person name="Campoy C."/>
            <person name="Segura M.T."/>
            <person name="Richter M."/>
            <person name="von Bergen M."/>
            <person name="Seifert J."/>
            <person name="Suarez A."/>
        </authorList>
    </citation>
    <scope>NUCLEOTIDE SEQUENCE</scope>
</reference>
<feature type="transmembrane region" description="Helical" evidence="9">
    <location>
        <begin position="116"/>
        <end position="136"/>
    </location>
</feature>
<dbReference type="InterPro" id="IPR001851">
    <property type="entry name" value="ABC_transp_permease"/>
</dbReference>
<name>K1USL2_9ZZZZ</name>
<dbReference type="PANTHER" id="PTHR32196">
    <property type="entry name" value="ABC TRANSPORTER PERMEASE PROTEIN YPHD-RELATED-RELATED"/>
    <property type="match status" value="1"/>
</dbReference>
<dbReference type="AlphaFoldDB" id="K1USL2"/>
<dbReference type="PANTHER" id="PTHR32196:SF32">
    <property type="entry name" value="XYLOSE TRANSPORT SYSTEM PERMEASE PROTEIN XYLH"/>
    <property type="match status" value="1"/>
</dbReference>
<keyword evidence="3" id="KW-1003">Cell membrane</keyword>
<comment type="caution">
    <text evidence="10">The sequence shown here is derived from an EMBL/GenBank/DDBJ whole genome shotgun (WGS) entry which is preliminary data.</text>
</comment>
<evidence type="ECO:0000256" key="1">
    <source>
        <dbReference type="ARBA" id="ARBA00004651"/>
    </source>
</evidence>
<keyword evidence="4" id="KW-0997">Cell inner membrane</keyword>
<comment type="subcellular location">
    <subcellularLocation>
        <location evidence="1">Cell membrane</location>
        <topology evidence="1">Multi-pass membrane protein</topology>
    </subcellularLocation>
</comment>
<evidence type="ECO:0000256" key="6">
    <source>
        <dbReference type="ARBA" id="ARBA00022692"/>
    </source>
</evidence>
<dbReference type="Pfam" id="PF02653">
    <property type="entry name" value="BPD_transp_2"/>
    <property type="match status" value="1"/>
</dbReference>
<evidence type="ECO:0000313" key="10">
    <source>
        <dbReference type="EMBL" id="EKC81310.1"/>
    </source>
</evidence>
<keyword evidence="8 9" id="KW-0472">Membrane</keyword>